<keyword evidence="6" id="KW-0732">Signal</keyword>
<keyword evidence="3" id="KW-0645">Protease</keyword>
<gene>
    <name evidence="9" type="ORF">BDP27DRAFT_1272334</name>
    <name evidence="8" type="ORF">BDP27DRAFT_1457472</name>
</gene>
<comment type="caution">
    <text evidence="8">The sequence shown here is derived from an EMBL/GenBank/DDBJ whole genome shotgun (WGS) entry which is preliminary data.</text>
</comment>
<dbReference type="PANTHER" id="PTHR47966:SF51">
    <property type="entry name" value="BETA-SITE APP-CLEAVING ENZYME, ISOFORM A-RELATED"/>
    <property type="match status" value="1"/>
</dbReference>
<name>A0A9P5P629_9AGAR</name>
<keyword evidence="5" id="KW-0472">Membrane</keyword>
<keyword evidence="5" id="KW-1133">Transmembrane helix</keyword>
<protein>
    <submittedName>
        <fullName evidence="8">Aspartic peptidase domain-containing protein</fullName>
    </submittedName>
</protein>
<organism evidence="8 10">
    <name type="scientific">Rhodocollybia butyracea</name>
    <dbReference type="NCBI Taxonomy" id="206335"/>
    <lineage>
        <taxon>Eukaryota</taxon>
        <taxon>Fungi</taxon>
        <taxon>Dikarya</taxon>
        <taxon>Basidiomycota</taxon>
        <taxon>Agaricomycotina</taxon>
        <taxon>Agaricomycetes</taxon>
        <taxon>Agaricomycetidae</taxon>
        <taxon>Agaricales</taxon>
        <taxon>Marasmiineae</taxon>
        <taxon>Omphalotaceae</taxon>
        <taxon>Rhodocollybia</taxon>
    </lineage>
</organism>
<dbReference type="Gene3D" id="2.40.70.10">
    <property type="entry name" value="Acid Proteases"/>
    <property type="match status" value="2"/>
</dbReference>
<dbReference type="Pfam" id="PF00026">
    <property type="entry name" value="Asp"/>
    <property type="match status" value="1"/>
</dbReference>
<feature type="region of interest" description="Disordered" evidence="4">
    <location>
        <begin position="428"/>
        <end position="447"/>
    </location>
</feature>
<evidence type="ECO:0000259" key="7">
    <source>
        <dbReference type="PROSITE" id="PS51767"/>
    </source>
</evidence>
<feature type="domain" description="Peptidase A1" evidence="7">
    <location>
        <begin position="59"/>
        <end position="394"/>
    </location>
</feature>
<dbReference type="InterPro" id="IPR001969">
    <property type="entry name" value="Aspartic_peptidase_AS"/>
</dbReference>
<dbReference type="InterPro" id="IPR033121">
    <property type="entry name" value="PEPTIDASE_A1"/>
</dbReference>
<proteinExistence type="inferred from homology"/>
<comment type="similarity">
    <text evidence="1 3">Belongs to the peptidase A1 family.</text>
</comment>
<dbReference type="EMBL" id="JADNRY010000202">
    <property type="protein sequence ID" value="KAF9061426.1"/>
    <property type="molecule type" value="Genomic_DNA"/>
</dbReference>
<evidence type="ECO:0000313" key="8">
    <source>
        <dbReference type="EMBL" id="KAF9022388.1"/>
    </source>
</evidence>
<keyword evidence="2 3" id="KW-0064">Aspartyl protease</keyword>
<dbReference type="PROSITE" id="PS51767">
    <property type="entry name" value="PEPTIDASE_A1"/>
    <property type="match status" value="1"/>
</dbReference>
<dbReference type="InterPro" id="IPR001461">
    <property type="entry name" value="Aspartic_peptidase_A1"/>
</dbReference>
<reference evidence="8" key="1">
    <citation type="submission" date="2020-11" db="EMBL/GenBank/DDBJ databases">
        <authorList>
            <consortium name="DOE Joint Genome Institute"/>
            <person name="Ahrendt S."/>
            <person name="Riley R."/>
            <person name="Andreopoulos W."/>
            <person name="Labutti K."/>
            <person name="Pangilinan J."/>
            <person name="Ruiz-Duenas F.J."/>
            <person name="Barrasa J.M."/>
            <person name="Sanchez-Garcia M."/>
            <person name="Camarero S."/>
            <person name="Miyauchi S."/>
            <person name="Serrano A."/>
            <person name="Linde D."/>
            <person name="Babiker R."/>
            <person name="Drula E."/>
            <person name="Ayuso-Fernandez I."/>
            <person name="Pacheco R."/>
            <person name="Padilla G."/>
            <person name="Ferreira P."/>
            <person name="Barriuso J."/>
            <person name="Kellner H."/>
            <person name="Castanera R."/>
            <person name="Alfaro M."/>
            <person name="Ramirez L."/>
            <person name="Pisabarro A.G."/>
            <person name="Kuo A."/>
            <person name="Tritt A."/>
            <person name="Lipzen A."/>
            <person name="He G."/>
            <person name="Yan M."/>
            <person name="Ng V."/>
            <person name="Cullen D."/>
            <person name="Martin F."/>
            <person name="Rosso M.-N."/>
            <person name="Henrissat B."/>
            <person name="Hibbett D."/>
            <person name="Martinez A.T."/>
            <person name="Grigoriev I.V."/>
        </authorList>
    </citation>
    <scope>NUCLEOTIDE SEQUENCE</scope>
    <source>
        <strain evidence="8">AH 40177</strain>
    </source>
</reference>
<evidence type="ECO:0000313" key="9">
    <source>
        <dbReference type="EMBL" id="KAF9061426.1"/>
    </source>
</evidence>
<dbReference type="GO" id="GO:0006508">
    <property type="term" value="P:proteolysis"/>
    <property type="evidence" value="ECO:0007669"/>
    <property type="project" value="UniProtKB-KW"/>
</dbReference>
<evidence type="ECO:0000256" key="3">
    <source>
        <dbReference type="RuleBase" id="RU000454"/>
    </source>
</evidence>
<dbReference type="SUPFAM" id="SSF50630">
    <property type="entry name" value="Acid proteases"/>
    <property type="match status" value="1"/>
</dbReference>
<feature type="chain" id="PRO_5040653550" evidence="6">
    <location>
        <begin position="24"/>
        <end position="565"/>
    </location>
</feature>
<evidence type="ECO:0000313" key="10">
    <source>
        <dbReference type="Proteomes" id="UP000772434"/>
    </source>
</evidence>
<dbReference type="PROSITE" id="PS00141">
    <property type="entry name" value="ASP_PROTEASE"/>
    <property type="match status" value="1"/>
</dbReference>
<keyword evidence="5" id="KW-0812">Transmembrane</keyword>
<keyword evidence="10" id="KW-1185">Reference proteome</keyword>
<dbReference type="PANTHER" id="PTHR47966">
    <property type="entry name" value="BETA-SITE APP-CLEAVING ENZYME, ISOFORM A-RELATED"/>
    <property type="match status" value="1"/>
</dbReference>
<feature type="transmembrane region" description="Helical" evidence="5">
    <location>
        <begin position="461"/>
        <end position="481"/>
    </location>
</feature>
<dbReference type="OrthoDB" id="15189at2759"/>
<accession>A0A9P5P629</accession>
<keyword evidence="3" id="KW-0378">Hydrolase</keyword>
<evidence type="ECO:0000256" key="2">
    <source>
        <dbReference type="ARBA" id="ARBA00022750"/>
    </source>
</evidence>
<sequence>MRSFTTPLSLILAILDSYLLVSAVILPFEVRTDTTSPFFNRRDSANNTIPLTNTGNAQYIANVTVGGQQVRVIIDTGSSDLWVNFPSTVPSTTDTGKSLSLSYAIGSAGGDIHTTTAQFGGTTVNSQAFLLVTDSSSFGTNIHTQGYDGLMGIGPNEASQISDKLSGTAGDNLITNIFSQASNASNNFITLLLNRHGDPGQNYTGQMTIGEYVPGFENVTSMPQIDVESVFKLLGSDQHWQALTDKNNGIIGPDGQVIQYDSIVPKAPDGQMVVVFDSGFTFNQVPRDISDAIYGRVQGAVYDSTNQWWTVPCGQLLNISINIGGTNYPVHPLDTVDDNFGITNANGTHVCIGSFQPITTAFSLLGNYDMIMGMSFLRNVYAVMNYGDWIKGGSSSDPYMQLLPTTNVQAAHSDFVTVRMSGTDTTGDSQWDLLPSSEEQHSPVSAQEKKEEYQEMILSRWPYIFVGCLVFVLITTGLIIWRCCCRKGRKNRGCCCCGRRDRSGEGLEKNRDSFGRKPESYLPLQEGTLKPNHSTASFNYSTASLHHDSGYSYGNFPEPNVGGYR</sequence>
<dbReference type="GO" id="GO:0004190">
    <property type="term" value="F:aspartic-type endopeptidase activity"/>
    <property type="evidence" value="ECO:0007669"/>
    <property type="project" value="UniProtKB-KW"/>
</dbReference>
<dbReference type="PRINTS" id="PR00792">
    <property type="entry name" value="PEPSIN"/>
</dbReference>
<dbReference type="AlphaFoldDB" id="A0A9P5P629"/>
<dbReference type="Proteomes" id="UP000772434">
    <property type="component" value="Unassembled WGS sequence"/>
</dbReference>
<evidence type="ECO:0000256" key="5">
    <source>
        <dbReference type="SAM" id="Phobius"/>
    </source>
</evidence>
<dbReference type="InterPro" id="IPR034164">
    <property type="entry name" value="Pepsin-like_dom"/>
</dbReference>
<evidence type="ECO:0000256" key="6">
    <source>
        <dbReference type="SAM" id="SignalP"/>
    </source>
</evidence>
<dbReference type="InterPro" id="IPR021109">
    <property type="entry name" value="Peptidase_aspartic_dom_sf"/>
</dbReference>
<dbReference type="CDD" id="cd05471">
    <property type="entry name" value="pepsin_like"/>
    <property type="match status" value="1"/>
</dbReference>
<evidence type="ECO:0000256" key="1">
    <source>
        <dbReference type="ARBA" id="ARBA00007447"/>
    </source>
</evidence>
<evidence type="ECO:0000256" key="4">
    <source>
        <dbReference type="SAM" id="MobiDB-lite"/>
    </source>
</evidence>
<dbReference type="EMBL" id="JADNRY010001023">
    <property type="protein sequence ID" value="KAF9022388.1"/>
    <property type="molecule type" value="Genomic_DNA"/>
</dbReference>
<feature type="signal peptide" evidence="6">
    <location>
        <begin position="1"/>
        <end position="23"/>
    </location>
</feature>